<name>A0A974S592_9SPHN</name>
<evidence type="ECO:0000313" key="1">
    <source>
        <dbReference type="EMBL" id="QQV78447.1"/>
    </source>
</evidence>
<evidence type="ECO:0000313" key="2">
    <source>
        <dbReference type="Proteomes" id="UP000595894"/>
    </source>
</evidence>
<protein>
    <recommendedName>
        <fullName evidence="3">GcrA cell cycle regulator</fullName>
    </recommendedName>
</protein>
<dbReference type="KEGG" id="sari:H5J25_07345"/>
<accession>A0A974S592</accession>
<proteinExistence type="predicted"/>
<dbReference type="RefSeq" id="WP_202095372.1">
    <property type="nucleotide sequence ID" value="NZ_CP061035.1"/>
</dbReference>
<dbReference type="AlphaFoldDB" id="A0A974S592"/>
<dbReference type="Proteomes" id="UP000595894">
    <property type="component" value="Chromosome"/>
</dbReference>
<evidence type="ECO:0008006" key="3">
    <source>
        <dbReference type="Google" id="ProtNLM"/>
    </source>
</evidence>
<reference evidence="2" key="1">
    <citation type="submission" date="2020-09" db="EMBL/GenBank/DDBJ databases">
        <title>Sphingomonas sp., a new species isolated from pork steak.</title>
        <authorList>
            <person name="Heidler von Heilborn D."/>
        </authorList>
    </citation>
    <scope>NUCLEOTIDE SEQUENCE [LARGE SCALE GENOMIC DNA]</scope>
</reference>
<organism evidence="1 2">
    <name type="scientific">Sphingomonas aliaeris</name>
    <dbReference type="NCBI Taxonomy" id="2759526"/>
    <lineage>
        <taxon>Bacteria</taxon>
        <taxon>Pseudomonadati</taxon>
        <taxon>Pseudomonadota</taxon>
        <taxon>Alphaproteobacteria</taxon>
        <taxon>Sphingomonadales</taxon>
        <taxon>Sphingomonadaceae</taxon>
        <taxon>Sphingomonas</taxon>
    </lineage>
</organism>
<gene>
    <name evidence="1" type="ORF">H5J25_07345</name>
</gene>
<sequence>MANRRWTEEDVADLREQVAAGRTVREIAHGMMRSQEATRARMQMLGLTKPREFKAPAKILAQQELTEQ</sequence>
<dbReference type="EMBL" id="CP061035">
    <property type="protein sequence ID" value="QQV78447.1"/>
    <property type="molecule type" value="Genomic_DNA"/>
</dbReference>
<keyword evidence="2" id="KW-1185">Reference proteome</keyword>